<dbReference type="Proteomes" id="UP000054498">
    <property type="component" value="Unassembled WGS sequence"/>
</dbReference>
<dbReference type="KEGG" id="mng:MNEG_2262"/>
<evidence type="ECO:0000313" key="4">
    <source>
        <dbReference type="Proteomes" id="UP000054498"/>
    </source>
</evidence>
<evidence type="ECO:0000313" key="3">
    <source>
        <dbReference type="EMBL" id="KIZ05700.1"/>
    </source>
</evidence>
<reference evidence="3 4" key="1">
    <citation type="journal article" date="2013" name="BMC Genomics">
        <title>Reconstruction of the lipid metabolism for the microalga Monoraphidium neglectum from its genome sequence reveals characteristics suitable for biofuel production.</title>
        <authorList>
            <person name="Bogen C."/>
            <person name="Al-Dilaimi A."/>
            <person name="Albersmeier A."/>
            <person name="Wichmann J."/>
            <person name="Grundmann M."/>
            <person name="Rupp O."/>
            <person name="Lauersen K.J."/>
            <person name="Blifernez-Klassen O."/>
            <person name="Kalinowski J."/>
            <person name="Goesmann A."/>
            <person name="Mussgnug J.H."/>
            <person name="Kruse O."/>
        </authorList>
    </citation>
    <scope>NUCLEOTIDE SEQUENCE [LARGE SCALE GENOMIC DNA]</scope>
    <source>
        <strain evidence="3 4">SAG 48.87</strain>
    </source>
</reference>
<dbReference type="GeneID" id="25735140"/>
<dbReference type="RefSeq" id="XP_013904719.1">
    <property type="nucleotide sequence ID" value="XM_014049265.1"/>
</dbReference>
<feature type="region of interest" description="Disordered" evidence="1">
    <location>
        <begin position="142"/>
        <end position="214"/>
    </location>
</feature>
<accession>A0A0D2MT33</accession>
<gene>
    <name evidence="3" type="ORF">MNEG_2262</name>
</gene>
<dbReference type="Gene3D" id="1.20.5.170">
    <property type="match status" value="1"/>
</dbReference>
<evidence type="ECO:0000256" key="1">
    <source>
        <dbReference type="SAM" id="MobiDB-lite"/>
    </source>
</evidence>
<dbReference type="InterPro" id="IPR004827">
    <property type="entry name" value="bZIP"/>
</dbReference>
<sequence length="264" mass="27307">MCYATCGPVAPAPASNPPADAFVDDVDAFAWLDALDDDLGLVGPSADESAESSQIKMEGSGASVAQQQQQQQVMGASQQAVHQQAVSWPMAMAMAPFPPMYAAPWMGMAGAMMAPPQMVAPPPMPAPQVMAPPQAAPAVVAPKVAAPPPPAPKPAVYAPPTPAPQAPASSSDVSLGEPAPPMSKARKSQAEMDEAIERIKQKRRESAQRSRNRRAAYMKQLENENKALRDEVSRLRAALGGAGLQAPFKLQAGPAAAAALAGSS</sequence>
<feature type="domain" description="BZIP" evidence="2">
    <location>
        <begin position="191"/>
        <end position="257"/>
    </location>
</feature>
<feature type="compositionally biased region" description="Basic and acidic residues" evidence="1">
    <location>
        <begin position="195"/>
        <end position="208"/>
    </location>
</feature>
<dbReference type="SUPFAM" id="SSF57959">
    <property type="entry name" value="Leucine zipper domain"/>
    <property type="match status" value="1"/>
</dbReference>
<dbReference type="InterPro" id="IPR046347">
    <property type="entry name" value="bZIP_sf"/>
</dbReference>
<dbReference type="AlphaFoldDB" id="A0A0D2MT33"/>
<keyword evidence="4" id="KW-1185">Reference proteome</keyword>
<name>A0A0D2MT33_9CHLO</name>
<protein>
    <recommendedName>
        <fullName evidence="2">BZIP domain-containing protein</fullName>
    </recommendedName>
</protein>
<dbReference type="SMART" id="SM00338">
    <property type="entry name" value="BRLZ"/>
    <property type="match status" value="1"/>
</dbReference>
<feature type="compositionally biased region" description="Pro residues" evidence="1">
    <location>
        <begin position="145"/>
        <end position="165"/>
    </location>
</feature>
<dbReference type="CDD" id="cd14686">
    <property type="entry name" value="bZIP"/>
    <property type="match status" value="1"/>
</dbReference>
<evidence type="ECO:0000259" key="2">
    <source>
        <dbReference type="SMART" id="SM00338"/>
    </source>
</evidence>
<dbReference type="GO" id="GO:0003700">
    <property type="term" value="F:DNA-binding transcription factor activity"/>
    <property type="evidence" value="ECO:0007669"/>
    <property type="project" value="InterPro"/>
</dbReference>
<organism evidence="3 4">
    <name type="scientific">Monoraphidium neglectum</name>
    <dbReference type="NCBI Taxonomy" id="145388"/>
    <lineage>
        <taxon>Eukaryota</taxon>
        <taxon>Viridiplantae</taxon>
        <taxon>Chlorophyta</taxon>
        <taxon>core chlorophytes</taxon>
        <taxon>Chlorophyceae</taxon>
        <taxon>CS clade</taxon>
        <taxon>Sphaeropleales</taxon>
        <taxon>Selenastraceae</taxon>
        <taxon>Monoraphidium</taxon>
    </lineage>
</organism>
<proteinExistence type="predicted"/>
<dbReference type="EMBL" id="KK100468">
    <property type="protein sequence ID" value="KIZ05700.1"/>
    <property type="molecule type" value="Genomic_DNA"/>
</dbReference>